<dbReference type="InterPro" id="IPR015315">
    <property type="entry name" value="DUF1963"/>
</dbReference>
<reference evidence="1 2" key="1">
    <citation type="submission" date="2022-06" db="EMBL/GenBank/DDBJ databases">
        <authorList>
            <person name="Jeon C.O."/>
        </authorList>
    </citation>
    <scope>NUCLEOTIDE SEQUENCE [LARGE SCALE GENOMIC DNA]</scope>
    <source>
        <strain evidence="1 2">KCTC 13943</strain>
    </source>
</reference>
<sequence length="70" mass="8302">MLGEPFNVQNDVFEELYDNDEEPVLLFQIDSDEEELGVMWGDSGLLYFCIKKEELLRKQFDKVTFTLQCF</sequence>
<protein>
    <submittedName>
        <fullName evidence="1">YwqG family protein</fullName>
    </submittedName>
</protein>
<dbReference type="PANTHER" id="PTHR36436:SF6">
    <property type="entry name" value="SLL5081 PROTEIN"/>
    <property type="match status" value="1"/>
</dbReference>
<dbReference type="Pfam" id="PF09234">
    <property type="entry name" value="DUF1963"/>
    <property type="match status" value="1"/>
</dbReference>
<dbReference type="EMBL" id="JAMQCR010000003">
    <property type="protein sequence ID" value="MCM2535853.1"/>
    <property type="molecule type" value="Genomic_DNA"/>
</dbReference>
<organism evidence="1 2">
    <name type="scientific">Neobacillus pocheonensis</name>
    <dbReference type="NCBI Taxonomy" id="363869"/>
    <lineage>
        <taxon>Bacteria</taxon>
        <taxon>Bacillati</taxon>
        <taxon>Bacillota</taxon>
        <taxon>Bacilli</taxon>
        <taxon>Bacillales</taxon>
        <taxon>Bacillaceae</taxon>
        <taxon>Neobacillus</taxon>
    </lineage>
</organism>
<dbReference type="InterPro" id="IPR035948">
    <property type="entry name" value="YwqG-like_sf"/>
</dbReference>
<name>A0ABT0WJX2_9BACI</name>
<gene>
    <name evidence="1" type="ORF">NDK43_30680</name>
</gene>
<accession>A0ABT0WJX2</accession>
<keyword evidence="2" id="KW-1185">Reference proteome</keyword>
<evidence type="ECO:0000313" key="1">
    <source>
        <dbReference type="EMBL" id="MCM2535853.1"/>
    </source>
</evidence>
<dbReference type="Proteomes" id="UP001523262">
    <property type="component" value="Unassembled WGS sequence"/>
</dbReference>
<dbReference type="Gene3D" id="2.30.320.10">
    <property type="entry name" value="YwqG-like"/>
    <property type="match status" value="1"/>
</dbReference>
<comment type="caution">
    <text evidence="1">The sequence shown here is derived from an EMBL/GenBank/DDBJ whole genome shotgun (WGS) entry which is preliminary data.</text>
</comment>
<evidence type="ECO:0000313" key="2">
    <source>
        <dbReference type="Proteomes" id="UP001523262"/>
    </source>
</evidence>
<dbReference type="SUPFAM" id="SSF103032">
    <property type="entry name" value="Hypothetical protein YwqG"/>
    <property type="match status" value="1"/>
</dbReference>
<proteinExistence type="predicted"/>
<dbReference type="PANTHER" id="PTHR36436">
    <property type="entry name" value="SLL5081 PROTEIN"/>
    <property type="match status" value="1"/>
</dbReference>